<dbReference type="InterPro" id="IPR005908">
    <property type="entry name" value="G1P_thy_trans_l"/>
</dbReference>
<dbReference type="InterPro" id="IPR029044">
    <property type="entry name" value="Nucleotide-diphossugar_trans"/>
</dbReference>
<dbReference type="EMBL" id="JALBUF010000004">
    <property type="protein sequence ID" value="MCI0183423.1"/>
    <property type="molecule type" value="Genomic_DNA"/>
</dbReference>
<dbReference type="Pfam" id="PF00483">
    <property type="entry name" value="NTP_transferase"/>
    <property type="match status" value="1"/>
</dbReference>
<gene>
    <name evidence="2" type="primary">glmU_3</name>
    <name evidence="2" type="ORF">MM817_01700</name>
</gene>
<evidence type="ECO:0000313" key="3">
    <source>
        <dbReference type="Proteomes" id="UP001139263"/>
    </source>
</evidence>
<reference evidence="2" key="1">
    <citation type="submission" date="2022-03" db="EMBL/GenBank/DDBJ databases">
        <title>Draft Genome Sequence of Firmicute Strain S0AB, a Heterotrophic Iron/Sulfur-Oxidizing Extreme Acidophile.</title>
        <authorList>
            <person name="Vergara E."/>
            <person name="Pakostova E."/>
            <person name="Johnson D.B."/>
            <person name="Holmes D.S."/>
        </authorList>
    </citation>
    <scope>NUCLEOTIDE SEQUENCE</scope>
    <source>
        <strain evidence="2">S0AB</strain>
    </source>
</reference>
<dbReference type="Proteomes" id="UP001139263">
    <property type="component" value="Unassembled WGS sequence"/>
</dbReference>
<name>A0A9X1V8U6_9BACL</name>
<dbReference type="Gene3D" id="2.160.10.10">
    <property type="entry name" value="Hexapeptide repeat proteins"/>
    <property type="match status" value="1"/>
</dbReference>
<keyword evidence="2" id="KW-0808">Transferase</keyword>
<dbReference type="NCBIfam" id="TIGR01208">
    <property type="entry name" value="rmlA_long"/>
    <property type="match status" value="1"/>
</dbReference>
<dbReference type="GO" id="GO:0019134">
    <property type="term" value="F:glucosamine-1-phosphate N-acetyltransferase activity"/>
    <property type="evidence" value="ECO:0007669"/>
    <property type="project" value="UniProtKB-EC"/>
</dbReference>
<dbReference type="EC" id="2.3.1.157" evidence="2"/>
<comment type="caution">
    <text evidence="2">The sequence shown here is derived from an EMBL/GenBank/DDBJ whole genome shotgun (WGS) entry which is preliminary data.</text>
</comment>
<evidence type="ECO:0000259" key="1">
    <source>
        <dbReference type="Pfam" id="PF00483"/>
    </source>
</evidence>
<dbReference type="PANTHER" id="PTHR42883">
    <property type="entry name" value="GLUCOSE-1-PHOSPHATE THYMIDYLTRANSFERASE"/>
    <property type="match status" value="1"/>
</dbReference>
<protein>
    <submittedName>
        <fullName evidence="2">Bifunctional protein GlmU</fullName>
        <ecNumber evidence="2">2.3.1.157</ecNumber>
    </submittedName>
</protein>
<dbReference type="RefSeq" id="WP_241713715.1">
    <property type="nucleotide sequence ID" value="NZ_JALBUF010000004.1"/>
</dbReference>
<dbReference type="InterPro" id="IPR005835">
    <property type="entry name" value="NTP_transferase_dom"/>
</dbReference>
<dbReference type="SUPFAM" id="SSF53448">
    <property type="entry name" value="Nucleotide-diphospho-sugar transferases"/>
    <property type="match status" value="1"/>
</dbReference>
<keyword evidence="3" id="KW-1185">Reference proteome</keyword>
<sequence>MKGLILSGGTGSRLRPLTYTGAKQLIPICNKPILYYAVESLVESGVTDIGVIVGSNSSQEIMRSLGDGSRFGAKVSYIHQDKPLGLAHAVKISEEFMSGEPFVMFLGDNLLRDGVAAFVEAFRASSPDALVLLSEVPEPQHFGVVELVDGRVVRLVEKPKVPPSSLALVGAYLFQPCIFRAVKEIEPSTRGELEITDAIQWLVDHGYQVEPHLVTGWWKDTGRPSDVLDANRLMIETIESSMQGTVDATSEVIGRVQIGVGSQILRSTLRGPLVIGDHVTIEDSYVGPYTSISDGVTIRKTEIENSIILADSHVESAYRLDACLVGKRVAIVPSQARPKAIHLVLGDDSRCEF</sequence>
<dbReference type="CDD" id="cd04189">
    <property type="entry name" value="G1P_TT_long"/>
    <property type="match status" value="1"/>
</dbReference>
<evidence type="ECO:0000313" key="2">
    <source>
        <dbReference type="EMBL" id="MCI0183423.1"/>
    </source>
</evidence>
<dbReference type="PANTHER" id="PTHR42883:SF2">
    <property type="entry name" value="THYMIDYLYLTRANSFERASE"/>
    <property type="match status" value="1"/>
</dbReference>
<dbReference type="AlphaFoldDB" id="A0A9X1V8U6"/>
<proteinExistence type="predicted"/>
<feature type="domain" description="Nucleotidyl transferase" evidence="1">
    <location>
        <begin position="2"/>
        <end position="233"/>
    </location>
</feature>
<dbReference type="Gene3D" id="3.90.550.10">
    <property type="entry name" value="Spore Coat Polysaccharide Biosynthesis Protein SpsA, Chain A"/>
    <property type="match status" value="1"/>
</dbReference>
<keyword evidence="2" id="KW-0012">Acyltransferase</keyword>
<organism evidence="2 3">
    <name type="scientific">Sulfoacidibacillus ferrooxidans</name>
    <dbReference type="NCBI Taxonomy" id="2005001"/>
    <lineage>
        <taxon>Bacteria</taxon>
        <taxon>Bacillati</taxon>
        <taxon>Bacillota</taxon>
        <taxon>Bacilli</taxon>
        <taxon>Bacillales</taxon>
        <taxon>Alicyclobacillaceae</taxon>
        <taxon>Sulfoacidibacillus</taxon>
    </lineage>
</organism>
<accession>A0A9X1V8U6</accession>